<sequence length="149" mass="15962">MLALGLISAALKGSSAVEPLTILCSIAVSTLTALRTSEVLLMSDLSLLVYSLRFSMNCSPPFKSAMIGDSSQSLTTSGVMRPKILNAISFCENVLTPSFSMPSAMILLPDIKPVPLVHPITAPQIVRNGDHDSEYHLLNNVSKPNFDSE</sequence>
<organism evidence="2 3">
    <name type="scientific">Ogataea philodendri</name>
    <dbReference type="NCBI Taxonomy" id="1378263"/>
    <lineage>
        <taxon>Eukaryota</taxon>
        <taxon>Fungi</taxon>
        <taxon>Dikarya</taxon>
        <taxon>Ascomycota</taxon>
        <taxon>Saccharomycotina</taxon>
        <taxon>Pichiomycetes</taxon>
        <taxon>Pichiales</taxon>
        <taxon>Pichiaceae</taxon>
        <taxon>Ogataea</taxon>
    </lineage>
</organism>
<dbReference type="RefSeq" id="XP_046061570.1">
    <property type="nucleotide sequence ID" value="XM_046204539.1"/>
</dbReference>
<evidence type="ECO:0000313" key="2">
    <source>
        <dbReference type="EMBL" id="KAH3666374.1"/>
    </source>
</evidence>
<evidence type="ECO:0000313" key="3">
    <source>
        <dbReference type="Proteomes" id="UP000769157"/>
    </source>
</evidence>
<reference evidence="2" key="1">
    <citation type="journal article" date="2021" name="Open Biol.">
        <title>Shared evolutionary footprints suggest mitochondrial oxidative damage underlies multiple complex I losses in fungi.</title>
        <authorList>
            <person name="Schikora-Tamarit M.A."/>
            <person name="Marcet-Houben M."/>
            <person name="Nosek J."/>
            <person name="Gabaldon T."/>
        </authorList>
    </citation>
    <scope>NUCLEOTIDE SEQUENCE</scope>
    <source>
        <strain evidence="2">CBS6075</strain>
    </source>
</reference>
<dbReference type="Proteomes" id="UP000769157">
    <property type="component" value="Unassembled WGS sequence"/>
</dbReference>
<dbReference type="GeneID" id="70235518"/>
<proteinExistence type="predicted"/>
<name>A0A9P8P809_9ASCO</name>
<feature type="signal peptide" evidence="1">
    <location>
        <begin position="1"/>
        <end position="16"/>
    </location>
</feature>
<dbReference type="OrthoDB" id="10661301at2759"/>
<accession>A0A9P8P809</accession>
<evidence type="ECO:0000256" key="1">
    <source>
        <dbReference type="SAM" id="SignalP"/>
    </source>
</evidence>
<gene>
    <name evidence="2" type="ORF">OGAPHI_003553</name>
</gene>
<keyword evidence="3" id="KW-1185">Reference proteome</keyword>
<reference evidence="2" key="2">
    <citation type="submission" date="2021-01" db="EMBL/GenBank/DDBJ databases">
        <authorList>
            <person name="Schikora-Tamarit M.A."/>
        </authorList>
    </citation>
    <scope>NUCLEOTIDE SEQUENCE</scope>
    <source>
        <strain evidence="2">CBS6075</strain>
    </source>
</reference>
<comment type="caution">
    <text evidence="2">The sequence shown here is derived from an EMBL/GenBank/DDBJ whole genome shotgun (WGS) entry which is preliminary data.</text>
</comment>
<feature type="chain" id="PRO_5040403226" evidence="1">
    <location>
        <begin position="17"/>
        <end position="149"/>
    </location>
</feature>
<protein>
    <submittedName>
        <fullName evidence="2">Uncharacterized protein</fullName>
    </submittedName>
</protein>
<keyword evidence="1" id="KW-0732">Signal</keyword>
<dbReference type="EMBL" id="JAEUBE010000262">
    <property type="protein sequence ID" value="KAH3666374.1"/>
    <property type="molecule type" value="Genomic_DNA"/>
</dbReference>
<dbReference type="AlphaFoldDB" id="A0A9P8P809"/>